<evidence type="ECO:0000313" key="2">
    <source>
        <dbReference type="EMBL" id="GAA5502360.1"/>
    </source>
</evidence>
<gene>
    <name evidence="2" type="ORF">Dxin01_02104</name>
</gene>
<dbReference type="PANTHER" id="PTHR10579">
    <property type="entry name" value="CALCIUM-ACTIVATED CHLORIDE CHANNEL REGULATOR"/>
    <property type="match status" value="1"/>
</dbReference>
<sequence length="427" mass="46728">MTVKIDYTLYRPYVLVGGEEFLNYLLVNIVPDLPAGTATASTMPMAMVPVIDVSGSMYAEERLETVQRAAHHLIDQLRPNDTLALVAFADHAKVAAPLTQGSNGHVLHQAVESVPNLNVGGGTAMANGFKEALNLLQQPAYRDYARRILLLTDGHTFDEEECLQLAQAAQAQEIVVSVIGVGSDWNEEFLMRLASIGGGDWTYIRLQGNPSDPGFVSVDEQIKQCFARELSAVQNVTASGLQITLELTPSVTIRSVKRSNPQIQDLNIQTSDRSVQLPLGQVGRSEDYLMEVVQPPRKAGLFRVMKVRASYKAAGGSQPTTVEQDIIVQYTTNPLESNQVNAQVQQRIQEVGVHQQVEKATRLLAAGEVEKATRLLRNASNVTQRLGDPGKTRVLSEAIEQIAGGQLSEDIKKTMQFNASKTRKLNE</sequence>
<reference evidence="2 3" key="1">
    <citation type="submission" date="2024-02" db="EMBL/GenBank/DDBJ databases">
        <title>Deinococcus xinjiangensis NBRC 107630.</title>
        <authorList>
            <person name="Ichikawa N."/>
            <person name="Katano-Makiyama Y."/>
            <person name="Hidaka K."/>
        </authorList>
    </citation>
    <scope>NUCLEOTIDE SEQUENCE [LARGE SCALE GENOMIC DNA]</scope>
    <source>
        <strain evidence="2 3">NBRC 107630</strain>
    </source>
</reference>
<dbReference type="Proteomes" id="UP001458946">
    <property type="component" value="Unassembled WGS sequence"/>
</dbReference>
<dbReference type="SMART" id="SM00327">
    <property type="entry name" value="VWA"/>
    <property type="match status" value="1"/>
</dbReference>
<dbReference type="PANTHER" id="PTHR10579:SF43">
    <property type="entry name" value="ZINC FINGER (C3HC4-TYPE RING FINGER) FAMILY PROTEIN"/>
    <property type="match status" value="1"/>
</dbReference>
<feature type="domain" description="VWFA" evidence="1">
    <location>
        <begin position="46"/>
        <end position="230"/>
    </location>
</feature>
<dbReference type="InterPro" id="IPR036465">
    <property type="entry name" value="vWFA_dom_sf"/>
</dbReference>
<dbReference type="InterPro" id="IPR002035">
    <property type="entry name" value="VWF_A"/>
</dbReference>
<keyword evidence="3" id="KW-1185">Reference proteome</keyword>
<dbReference type="PROSITE" id="PS50234">
    <property type="entry name" value="VWFA"/>
    <property type="match status" value="1"/>
</dbReference>
<proteinExistence type="predicted"/>
<dbReference type="Gene3D" id="3.40.50.410">
    <property type="entry name" value="von Willebrand factor, type A domain"/>
    <property type="match status" value="1"/>
</dbReference>
<organism evidence="2 3">
    <name type="scientific">Deinococcus xinjiangensis</name>
    <dbReference type="NCBI Taxonomy" id="457454"/>
    <lineage>
        <taxon>Bacteria</taxon>
        <taxon>Thermotogati</taxon>
        <taxon>Deinococcota</taxon>
        <taxon>Deinococci</taxon>
        <taxon>Deinococcales</taxon>
        <taxon>Deinococcaceae</taxon>
        <taxon>Deinococcus</taxon>
    </lineage>
</organism>
<comment type="caution">
    <text evidence="2">The sequence shown here is derived from an EMBL/GenBank/DDBJ whole genome shotgun (WGS) entry which is preliminary data.</text>
</comment>
<dbReference type="RefSeq" id="WP_353542332.1">
    <property type="nucleotide sequence ID" value="NZ_BAABRN010000022.1"/>
</dbReference>
<accession>A0ABP9VCT4</accession>
<evidence type="ECO:0000259" key="1">
    <source>
        <dbReference type="PROSITE" id="PS50234"/>
    </source>
</evidence>
<dbReference type="InterPro" id="IPR051266">
    <property type="entry name" value="CLCR"/>
</dbReference>
<dbReference type="Pfam" id="PF00092">
    <property type="entry name" value="VWA"/>
    <property type="match status" value="1"/>
</dbReference>
<protein>
    <recommendedName>
        <fullName evidence="1">VWFA domain-containing protein</fullName>
    </recommendedName>
</protein>
<dbReference type="SUPFAM" id="SSF53300">
    <property type="entry name" value="vWA-like"/>
    <property type="match status" value="1"/>
</dbReference>
<dbReference type="EMBL" id="BAABRN010000022">
    <property type="protein sequence ID" value="GAA5502360.1"/>
    <property type="molecule type" value="Genomic_DNA"/>
</dbReference>
<evidence type="ECO:0000313" key="3">
    <source>
        <dbReference type="Proteomes" id="UP001458946"/>
    </source>
</evidence>
<name>A0ABP9VCT4_9DEIO</name>